<feature type="domain" description="HAMP" evidence="9">
    <location>
        <begin position="256"/>
        <end position="308"/>
    </location>
</feature>
<organism evidence="10 11">
    <name type="scientific">Lolliginicoccus lacisalsi</name>
    <dbReference type="NCBI Taxonomy" id="2742202"/>
    <lineage>
        <taxon>Bacteria</taxon>
        <taxon>Bacillati</taxon>
        <taxon>Actinomycetota</taxon>
        <taxon>Actinomycetes</taxon>
        <taxon>Mycobacteriales</taxon>
        <taxon>Hoyosellaceae</taxon>
        <taxon>Lolliginicoccus</taxon>
    </lineage>
</organism>
<reference evidence="10" key="1">
    <citation type="submission" date="2020-09" db="EMBL/GenBank/DDBJ databases">
        <title>Hoyosella lacisalsi sp. nov., a halotolerant actinobacterium isolated from soil of Lake Gudzhirganskoe.</title>
        <authorList>
            <person name="Yang Q."/>
            <person name="Guo P.Y."/>
            <person name="Liu S.W."/>
            <person name="Li F.N."/>
            <person name="Sun C.H."/>
        </authorList>
    </citation>
    <scope>NUCLEOTIDE SEQUENCE</scope>
    <source>
        <strain evidence="10">G463</strain>
    </source>
</reference>
<dbReference type="InterPro" id="IPR001054">
    <property type="entry name" value="A/G_cyclase"/>
</dbReference>
<dbReference type="CDD" id="cd07302">
    <property type="entry name" value="CHD"/>
    <property type="match status" value="1"/>
</dbReference>
<sequence>MGARSSLAGARESVVVVARGSVARPWPLYATGMQVANVAGAVFVFGFLQFLLPGGDAVRLGELLDPQRIGPFLAYLVFTAVVSTVVAWWLALPVIVWQQDPGDGERGLVARDRALRIPQLLAWVYAAFWLVGGIIFVVSTAQSVELVVITSVTVVIGGATACAVGYLFAERVLRPVHAAAMAVGDASLRHPPSVSSRLLVGWAVSVLVPVAGILVVTNSALTGSLIADSSAVLTSIMALCAALVVASFVVTKLTSSAIADPIAQLRSALRRVEAGRFDTPVRIFDATELGQLQAGFNEMVRSLAEREQIREVFGRYVGPDVARRALNDGVRLGGEERFVAGLFGDLVGSTTLATRRDPAEIVALLNEFFRVVVEVIDRFDGLVNKFLGDAVLAVFGAPLEHPDPAAAALGAARELAQRLPYVLHAGADDEPVGFGIGVAAGTVVAGNIGASHRLEYTVIGDPVNEAARITELAKDEPGAVLASSVAVERAHPDEAAKWMIVRSVELRGRGVASELAAPGRGDAAAGGPLR</sequence>
<evidence type="ECO:0000256" key="3">
    <source>
        <dbReference type="ARBA" id="ARBA00022475"/>
    </source>
</evidence>
<evidence type="ECO:0000256" key="2">
    <source>
        <dbReference type="ARBA" id="ARBA00005381"/>
    </source>
</evidence>
<dbReference type="SUPFAM" id="SSF158472">
    <property type="entry name" value="HAMP domain-like"/>
    <property type="match status" value="1"/>
</dbReference>
<comment type="similarity">
    <text evidence="2">Belongs to the adenylyl cyclase class-3 family.</text>
</comment>
<dbReference type="PANTHER" id="PTHR43081">
    <property type="entry name" value="ADENYLATE CYCLASE, TERMINAL-DIFFERENTIATION SPECIFIC-RELATED"/>
    <property type="match status" value="1"/>
</dbReference>
<accession>A0A927JDS3</accession>
<dbReference type="Pfam" id="PF00211">
    <property type="entry name" value="Guanylate_cyc"/>
    <property type="match status" value="1"/>
</dbReference>
<dbReference type="InterPro" id="IPR003660">
    <property type="entry name" value="HAMP_dom"/>
</dbReference>
<dbReference type="InterPro" id="IPR029787">
    <property type="entry name" value="Nucleotide_cyclase"/>
</dbReference>
<dbReference type="Gene3D" id="3.30.70.1230">
    <property type="entry name" value="Nucleotide cyclase"/>
    <property type="match status" value="1"/>
</dbReference>
<gene>
    <name evidence="10" type="ORF">HT102_12310</name>
</gene>
<dbReference type="Proteomes" id="UP000642993">
    <property type="component" value="Unassembled WGS sequence"/>
</dbReference>
<evidence type="ECO:0000313" key="10">
    <source>
        <dbReference type="EMBL" id="MBD8507268.1"/>
    </source>
</evidence>
<feature type="transmembrane region" description="Helical" evidence="7">
    <location>
        <begin position="72"/>
        <end position="97"/>
    </location>
</feature>
<feature type="transmembrane region" description="Helical" evidence="7">
    <location>
        <begin position="147"/>
        <end position="169"/>
    </location>
</feature>
<dbReference type="SUPFAM" id="SSF55073">
    <property type="entry name" value="Nucleotide cyclase"/>
    <property type="match status" value="1"/>
</dbReference>
<proteinExistence type="inferred from homology"/>
<name>A0A927JDS3_9ACTN</name>
<keyword evidence="3" id="KW-1003">Cell membrane</keyword>
<keyword evidence="5 7" id="KW-1133">Transmembrane helix</keyword>
<dbReference type="PROSITE" id="PS50125">
    <property type="entry name" value="GUANYLATE_CYCLASE_2"/>
    <property type="match status" value="1"/>
</dbReference>
<evidence type="ECO:0000313" key="11">
    <source>
        <dbReference type="Proteomes" id="UP000642993"/>
    </source>
</evidence>
<dbReference type="GO" id="GO:0035556">
    <property type="term" value="P:intracellular signal transduction"/>
    <property type="evidence" value="ECO:0007669"/>
    <property type="project" value="InterPro"/>
</dbReference>
<feature type="transmembrane region" description="Helical" evidence="7">
    <location>
        <begin position="120"/>
        <end position="141"/>
    </location>
</feature>
<evidence type="ECO:0000259" key="9">
    <source>
        <dbReference type="PROSITE" id="PS50885"/>
    </source>
</evidence>
<evidence type="ECO:0000256" key="1">
    <source>
        <dbReference type="ARBA" id="ARBA00004651"/>
    </source>
</evidence>
<evidence type="ECO:0000256" key="4">
    <source>
        <dbReference type="ARBA" id="ARBA00022692"/>
    </source>
</evidence>
<dbReference type="SMART" id="SM00304">
    <property type="entry name" value="HAMP"/>
    <property type="match status" value="1"/>
</dbReference>
<dbReference type="GO" id="GO:0005886">
    <property type="term" value="C:plasma membrane"/>
    <property type="evidence" value="ECO:0007669"/>
    <property type="project" value="UniProtKB-SubCell"/>
</dbReference>
<feature type="transmembrane region" description="Helical" evidence="7">
    <location>
        <begin position="229"/>
        <end position="250"/>
    </location>
</feature>
<dbReference type="InterPro" id="IPR050697">
    <property type="entry name" value="Adenylyl/Guanylyl_Cyclase_3/4"/>
</dbReference>
<dbReference type="CDD" id="cd06225">
    <property type="entry name" value="HAMP"/>
    <property type="match status" value="1"/>
</dbReference>
<dbReference type="Pfam" id="PF00672">
    <property type="entry name" value="HAMP"/>
    <property type="match status" value="1"/>
</dbReference>
<feature type="domain" description="Guanylate cyclase" evidence="8">
    <location>
        <begin position="340"/>
        <end position="470"/>
    </location>
</feature>
<evidence type="ECO:0000256" key="5">
    <source>
        <dbReference type="ARBA" id="ARBA00022989"/>
    </source>
</evidence>
<dbReference type="SMART" id="SM00044">
    <property type="entry name" value="CYCc"/>
    <property type="match status" value="1"/>
</dbReference>
<dbReference type="PANTHER" id="PTHR43081:SF17">
    <property type="entry name" value="BLL5647 PROTEIN"/>
    <property type="match status" value="1"/>
</dbReference>
<feature type="transmembrane region" description="Helical" evidence="7">
    <location>
        <begin position="28"/>
        <end position="52"/>
    </location>
</feature>
<evidence type="ECO:0000256" key="6">
    <source>
        <dbReference type="ARBA" id="ARBA00023136"/>
    </source>
</evidence>
<evidence type="ECO:0000256" key="7">
    <source>
        <dbReference type="SAM" id="Phobius"/>
    </source>
</evidence>
<dbReference type="RefSeq" id="WP_192039715.1">
    <property type="nucleotide sequence ID" value="NZ_JACYWE010000007.1"/>
</dbReference>
<keyword evidence="4 7" id="KW-0812">Transmembrane</keyword>
<keyword evidence="11" id="KW-1185">Reference proteome</keyword>
<feature type="transmembrane region" description="Helical" evidence="7">
    <location>
        <begin position="198"/>
        <end position="217"/>
    </location>
</feature>
<evidence type="ECO:0000259" key="8">
    <source>
        <dbReference type="PROSITE" id="PS50125"/>
    </source>
</evidence>
<keyword evidence="6 7" id="KW-0472">Membrane</keyword>
<comment type="subcellular location">
    <subcellularLocation>
        <location evidence="1">Cell membrane</location>
        <topology evidence="1">Multi-pass membrane protein</topology>
    </subcellularLocation>
</comment>
<dbReference type="PROSITE" id="PS50885">
    <property type="entry name" value="HAMP"/>
    <property type="match status" value="1"/>
</dbReference>
<dbReference type="GO" id="GO:0006171">
    <property type="term" value="P:cAMP biosynthetic process"/>
    <property type="evidence" value="ECO:0007669"/>
    <property type="project" value="TreeGrafter"/>
</dbReference>
<comment type="caution">
    <text evidence="10">The sequence shown here is derived from an EMBL/GenBank/DDBJ whole genome shotgun (WGS) entry which is preliminary data.</text>
</comment>
<dbReference type="GO" id="GO:0004016">
    <property type="term" value="F:adenylate cyclase activity"/>
    <property type="evidence" value="ECO:0007669"/>
    <property type="project" value="UniProtKB-ARBA"/>
</dbReference>
<dbReference type="EMBL" id="JACYWE010000007">
    <property type="protein sequence ID" value="MBD8507268.1"/>
    <property type="molecule type" value="Genomic_DNA"/>
</dbReference>
<dbReference type="AlphaFoldDB" id="A0A927JDS3"/>
<protein>
    <submittedName>
        <fullName evidence="10">HAMP domain-containing protein</fullName>
    </submittedName>
</protein>
<dbReference type="Gene3D" id="6.10.340.10">
    <property type="match status" value="1"/>
</dbReference>